<evidence type="ECO:0000313" key="2">
    <source>
        <dbReference type="Proteomes" id="UP001152484"/>
    </source>
</evidence>
<evidence type="ECO:0000313" key="1">
    <source>
        <dbReference type="EMBL" id="CAH9066238.1"/>
    </source>
</evidence>
<sequence length="103" mass="11744">MASTLIESEKYDCFIGENYQTALNNLIQELLDSLRDADFPKNKSLCSNFQELLRRKPNPPLETVWFFYALDFQSSSSAKIDRPSRQFVSIKDLCQPVVACSAS</sequence>
<comment type="caution">
    <text evidence="1">The sequence shown here is derived from an EMBL/GenBank/DDBJ whole genome shotgun (WGS) entry which is preliminary data.</text>
</comment>
<name>A0A9P0YKR2_CUSEU</name>
<feature type="non-terminal residue" evidence="1">
    <location>
        <position position="103"/>
    </location>
</feature>
<dbReference type="OrthoDB" id="1654714at2759"/>
<gene>
    <name evidence="1" type="ORF">CEURO_LOCUS2350</name>
</gene>
<reference evidence="1" key="1">
    <citation type="submission" date="2022-07" db="EMBL/GenBank/DDBJ databases">
        <authorList>
            <person name="Macas J."/>
            <person name="Novak P."/>
            <person name="Neumann P."/>
        </authorList>
    </citation>
    <scope>NUCLEOTIDE SEQUENCE</scope>
</reference>
<dbReference type="PANTHER" id="PTHR35505">
    <property type="entry name" value="OS01G0600300 PROTEIN"/>
    <property type="match status" value="1"/>
</dbReference>
<accession>A0A9P0YKR2</accession>
<dbReference type="PANTHER" id="PTHR35505:SF5">
    <property type="entry name" value="SUBSTRATE CARRIER FAMILY PROTEIN"/>
    <property type="match status" value="1"/>
</dbReference>
<dbReference type="EMBL" id="CAMAPE010000005">
    <property type="protein sequence ID" value="CAH9066238.1"/>
    <property type="molecule type" value="Genomic_DNA"/>
</dbReference>
<dbReference type="AlphaFoldDB" id="A0A9P0YKR2"/>
<dbReference type="Proteomes" id="UP001152484">
    <property type="component" value="Unassembled WGS sequence"/>
</dbReference>
<proteinExistence type="predicted"/>
<keyword evidence="2" id="KW-1185">Reference proteome</keyword>
<organism evidence="1 2">
    <name type="scientific">Cuscuta europaea</name>
    <name type="common">European dodder</name>
    <dbReference type="NCBI Taxonomy" id="41803"/>
    <lineage>
        <taxon>Eukaryota</taxon>
        <taxon>Viridiplantae</taxon>
        <taxon>Streptophyta</taxon>
        <taxon>Embryophyta</taxon>
        <taxon>Tracheophyta</taxon>
        <taxon>Spermatophyta</taxon>
        <taxon>Magnoliopsida</taxon>
        <taxon>eudicotyledons</taxon>
        <taxon>Gunneridae</taxon>
        <taxon>Pentapetalae</taxon>
        <taxon>asterids</taxon>
        <taxon>lamiids</taxon>
        <taxon>Solanales</taxon>
        <taxon>Convolvulaceae</taxon>
        <taxon>Cuscuteae</taxon>
        <taxon>Cuscuta</taxon>
        <taxon>Cuscuta subgen. Cuscuta</taxon>
    </lineage>
</organism>
<protein>
    <submittedName>
        <fullName evidence="1">Uncharacterized protein</fullName>
    </submittedName>
</protein>